<sequence>MLFNSLGGSFASYFILYPTMAPYEYRYRVFVLTFCILMVAGNRSKENIEAILTRVVRIAFGAVICFLVNISIYPIWAGEDLLLLVVKNFTDLATSLEACVDGYLKGIDCDRIHSKTSTYQYLDDPVYQGYRSVIESTSREQTLE</sequence>
<evidence type="ECO:0000313" key="10">
    <source>
        <dbReference type="EMBL" id="KAL3501690.1"/>
    </source>
</evidence>
<keyword evidence="11" id="KW-1185">Reference proteome</keyword>
<dbReference type="PANTHER" id="PTHR31086">
    <property type="entry name" value="ALUMINUM-ACTIVATED MALATE TRANSPORTER 10"/>
    <property type="match status" value="1"/>
</dbReference>
<keyword evidence="7 9" id="KW-0472">Membrane</keyword>
<dbReference type="GO" id="GO:0034220">
    <property type="term" value="P:monoatomic ion transmembrane transport"/>
    <property type="evidence" value="ECO:0007669"/>
    <property type="project" value="UniProtKB-KW"/>
</dbReference>
<dbReference type="AlphaFoldDB" id="A0ABD2Y691"/>
<evidence type="ECO:0000256" key="8">
    <source>
        <dbReference type="ARBA" id="ARBA00023303"/>
    </source>
</evidence>
<comment type="caution">
    <text evidence="10">The sequence shown here is derived from an EMBL/GenBank/DDBJ whole genome shotgun (WGS) entry which is preliminary data.</text>
</comment>
<feature type="transmembrane region" description="Helical" evidence="9">
    <location>
        <begin position="55"/>
        <end position="76"/>
    </location>
</feature>
<keyword evidence="8" id="KW-0407">Ion channel</keyword>
<dbReference type="GO" id="GO:0016020">
    <property type="term" value="C:membrane"/>
    <property type="evidence" value="ECO:0007669"/>
    <property type="project" value="UniProtKB-SubCell"/>
</dbReference>
<gene>
    <name evidence="10" type="ORF">ACH5RR_036139</name>
</gene>
<dbReference type="InterPro" id="IPR020966">
    <property type="entry name" value="ALMT"/>
</dbReference>
<feature type="transmembrane region" description="Helical" evidence="9">
    <location>
        <begin position="25"/>
        <end position="43"/>
    </location>
</feature>
<evidence type="ECO:0000256" key="5">
    <source>
        <dbReference type="ARBA" id="ARBA00022989"/>
    </source>
</evidence>
<accession>A0ABD2Y691</accession>
<evidence type="ECO:0000256" key="4">
    <source>
        <dbReference type="ARBA" id="ARBA00022692"/>
    </source>
</evidence>
<organism evidence="10 11">
    <name type="scientific">Cinchona calisaya</name>
    <dbReference type="NCBI Taxonomy" id="153742"/>
    <lineage>
        <taxon>Eukaryota</taxon>
        <taxon>Viridiplantae</taxon>
        <taxon>Streptophyta</taxon>
        <taxon>Embryophyta</taxon>
        <taxon>Tracheophyta</taxon>
        <taxon>Spermatophyta</taxon>
        <taxon>Magnoliopsida</taxon>
        <taxon>eudicotyledons</taxon>
        <taxon>Gunneridae</taxon>
        <taxon>Pentapetalae</taxon>
        <taxon>asterids</taxon>
        <taxon>lamiids</taxon>
        <taxon>Gentianales</taxon>
        <taxon>Rubiaceae</taxon>
        <taxon>Cinchonoideae</taxon>
        <taxon>Cinchoneae</taxon>
        <taxon>Cinchona</taxon>
    </lineage>
</organism>
<reference evidence="10 11" key="1">
    <citation type="submission" date="2024-11" db="EMBL/GenBank/DDBJ databases">
        <title>A near-complete genome assembly of Cinchona calisaya.</title>
        <authorList>
            <person name="Lian D.C."/>
            <person name="Zhao X.W."/>
            <person name="Wei L."/>
        </authorList>
    </citation>
    <scope>NUCLEOTIDE SEQUENCE [LARGE SCALE GENOMIC DNA]</scope>
    <source>
        <tissue evidence="10">Nenye</tissue>
    </source>
</reference>
<comment type="subcellular location">
    <subcellularLocation>
        <location evidence="1">Membrane</location>
        <topology evidence="1">Multi-pass membrane protein</topology>
    </subcellularLocation>
</comment>
<dbReference type="Proteomes" id="UP001630127">
    <property type="component" value="Unassembled WGS sequence"/>
</dbReference>
<evidence type="ECO:0000313" key="11">
    <source>
        <dbReference type="Proteomes" id="UP001630127"/>
    </source>
</evidence>
<keyword evidence="5 9" id="KW-1133">Transmembrane helix</keyword>
<name>A0ABD2Y691_9GENT</name>
<evidence type="ECO:0000256" key="1">
    <source>
        <dbReference type="ARBA" id="ARBA00004141"/>
    </source>
</evidence>
<evidence type="ECO:0000256" key="2">
    <source>
        <dbReference type="ARBA" id="ARBA00007079"/>
    </source>
</evidence>
<keyword evidence="6" id="KW-0406">Ion transport</keyword>
<keyword evidence="3" id="KW-0813">Transport</keyword>
<proteinExistence type="inferred from homology"/>
<comment type="similarity">
    <text evidence="2">Belongs to the aromatic acid exporter (TC 2.A.85) family.</text>
</comment>
<evidence type="ECO:0000256" key="9">
    <source>
        <dbReference type="SAM" id="Phobius"/>
    </source>
</evidence>
<evidence type="ECO:0000256" key="3">
    <source>
        <dbReference type="ARBA" id="ARBA00022448"/>
    </source>
</evidence>
<protein>
    <recommendedName>
        <fullName evidence="12">Aluminum-activated malate transporter</fullName>
    </recommendedName>
</protein>
<keyword evidence="4 9" id="KW-0812">Transmembrane</keyword>
<evidence type="ECO:0008006" key="12">
    <source>
        <dbReference type="Google" id="ProtNLM"/>
    </source>
</evidence>
<dbReference type="EMBL" id="JBJUIK010000015">
    <property type="protein sequence ID" value="KAL3501690.1"/>
    <property type="molecule type" value="Genomic_DNA"/>
</dbReference>
<evidence type="ECO:0000256" key="6">
    <source>
        <dbReference type="ARBA" id="ARBA00023065"/>
    </source>
</evidence>
<evidence type="ECO:0000256" key="7">
    <source>
        <dbReference type="ARBA" id="ARBA00023136"/>
    </source>
</evidence>
<dbReference type="Pfam" id="PF11744">
    <property type="entry name" value="ALMT"/>
    <property type="match status" value="1"/>
</dbReference>